<dbReference type="InterPro" id="IPR051861">
    <property type="entry name" value="NET_actin-binding_domain"/>
</dbReference>
<feature type="region of interest" description="Disordered" evidence="2">
    <location>
        <begin position="151"/>
        <end position="171"/>
    </location>
</feature>
<feature type="domain" description="PDZ" evidence="4">
    <location>
        <begin position="68"/>
        <end position="105"/>
    </location>
</feature>
<evidence type="ECO:0000256" key="2">
    <source>
        <dbReference type="SAM" id="MobiDB-lite"/>
    </source>
</evidence>
<dbReference type="InterPro" id="IPR001478">
    <property type="entry name" value="PDZ"/>
</dbReference>
<keyword evidence="3" id="KW-0812">Transmembrane</keyword>
<accession>A0A7S4VFB0</accession>
<evidence type="ECO:0000256" key="3">
    <source>
        <dbReference type="SAM" id="Phobius"/>
    </source>
</evidence>
<feature type="coiled-coil region" evidence="1">
    <location>
        <begin position="315"/>
        <end position="427"/>
    </location>
</feature>
<protein>
    <recommendedName>
        <fullName evidence="4">PDZ domain-containing protein</fullName>
    </recommendedName>
</protein>
<evidence type="ECO:0000259" key="4">
    <source>
        <dbReference type="PROSITE" id="PS50106"/>
    </source>
</evidence>
<proteinExistence type="predicted"/>
<feature type="region of interest" description="Disordered" evidence="2">
    <location>
        <begin position="473"/>
        <end position="501"/>
    </location>
</feature>
<evidence type="ECO:0000256" key="1">
    <source>
        <dbReference type="SAM" id="Coils"/>
    </source>
</evidence>
<dbReference type="EMBL" id="HBNR01046358">
    <property type="protein sequence ID" value="CAE4607801.1"/>
    <property type="molecule type" value="Transcribed_RNA"/>
</dbReference>
<feature type="compositionally biased region" description="Acidic residues" evidence="2">
    <location>
        <begin position="245"/>
        <end position="261"/>
    </location>
</feature>
<keyword evidence="1" id="KW-0175">Coiled coil</keyword>
<dbReference type="InterPro" id="IPR036034">
    <property type="entry name" value="PDZ_sf"/>
</dbReference>
<reference evidence="5" key="1">
    <citation type="submission" date="2021-01" db="EMBL/GenBank/DDBJ databases">
        <authorList>
            <person name="Corre E."/>
            <person name="Pelletier E."/>
            <person name="Niang G."/>
            <person name="Scheremetjew M."/>
            <person name="Finn R."/>
            <person name="Kale V."/>
            <person name="Holt S."/>
            <person name="Cochrane G."/>
            <person name="Meng A."/>
            <person name="Brown T."/>
            <person name="Cohen L."/>
        </authorList>
    </citation>
    <scope>NUCLEOTIDE SEQUENCE</scope>
    <source>
        <strain evidence="5">CCMP3105</strain>
    </source>
</reference>
<dbReference type="Gene3D" id="2.30.42.10">
    <property type="match status" value="1"/>
</dbReference>
<dbReference type="AlphaFoldDB" id="A0A7S4VFB0"/>
<keyword evidence="3" id="KW-0472">Membrane</keyword>
<gene>
    <name evidence="5" type="ORF">AMON00008_LOCUS32258</name>
</gene>
<evidence type="ECO:0000313" key="5">
    <source>
        <dbReference type="EMBL" id="CAE4607801.1"/>
    </source>
</evidence>
<keyword evidence="3" id="KW-1133">Transmembrane helix</keyword>
<feature type="coiled-coil region" evidence="1">
    <location>
        <begin position="6"/>
        <end position="33"/>
    </location>
</feature>
<sequence length="700" mass="74761">MDAWFKAKAEELAQAAQQHVSELQQSASQLQQSASQLTQGALEGALQRTGVLSDDAGNSGHKDLQFGNGPLGFRLEGTLVVAVQEGQQAEALGLQVGDRLVAVDGYVVPVFEAGDLEGEQRAKRLIKKWMKEMPRPATLTFAPLTPLEADGERAADGAEEATVAKAPEAVEPVGQAPADALAPEASDLLDQAATEAWGLDVPLTDPALEEPTSALQDVAPGSSLEPAVSGPVEASPGGDPLPAADEVESEGAFEVGEETEEGCFEAECTAEGVPIGGPPAEASMVPPARDALPPELLSGKVQDIQAELQHELGENRKLTAALQEARQSLAQMRSNLETERQQRMAHQKRVSELQKREKVLADEVTRLSQALQTAVPNAAEIAQQKAAAAEAQVAELQEAVSRLTQENEALQARSEAAESRATAAESEVGSLRPQLERFSHVHETELELLRAEHLERDQRQRQDFEDRTAALEQRAASELEQARQEAREAQSLVEEHRKAAEEANVDAQAAAVEARAARQAEAEAREAALEMARQTGASDPLEEGSDDEVLHKPASAPAVGSKDAEDASALHARIELLEARCCKLQRKLRAQRGQPGADNLDAAESGGSPDWEARLVSTLGPLKGRIVVLICGMVDAKLRRFTERLLKHTLWLYVFYAHLLVLYAIGASCYAQSGMYSAAPLDSIPEHMSTAAGANSKGAG</sequence>
<dbReference type="SUPFAM" id="SSF50156">
    <property type="entry name" value="PDZ domain-like"/>
    <property type="match status" value="1"/>
</dbReference>
<feature type="transmembrane region" description="Helical" evidence="3">
    <location>
        <begin position="650"/>
        <end position="671"/>
    </location>
</feature>
<feature type="region of interest" description="Disordered" evidence="2">
    <location>
        <begin position="523"/>
        <end position="564"/>
    </location>
</feature>
<feature type="region of interest" description="Disordered" evidence="2">
    <location>
        <begin position="217"/>
        <end position="261"/>
    </location>
</feature>
<dbReference type="PANTHER" id="PTHR32258">
    <property type="entry name" value="PROTEIN NETWORKED 4A"/>
    <property type="match status" value="1"/>
</dbReference>
<dbReference type="PROSITE" id="PS50106">
    <property type="entry name" value="PDZ"/>
    <property type="match status" value="1"/>
</dbReference>
<dbReference type="PANTHER" id="PTHR32258:SF28">
    <property type="entry name" value="PROTEIN NETWORKED 3A-RELATED"/>
    <property type="match status" value="1"/>
</dbReference>
<name>A0A7S4VFB0_9DINO</name>
<organism evidence="5">
    <name type="scientific">Alexandrium monilatum</name>
    <dbReference type="NCBI Taxonomy" id="311494"/>
    <lineage>
        <taxon>Eukaryota</taxon>
        <taxon>Sar</taxon>
        <taxon>Alveolata</taxon>
        <taxon>Dinophyceae</taxon>
        <taxon>Gonyaulacales</taxon>
        <taxon>Pyrocystaceae</taxon>
        <taxon>Alexandrium</taxon>
    </lineage>
</organism>